<feature type="active site" evidence="2">
    <location>
        <position position="241"/>
    </location>
</feature>
<accession>A0ABY7TMG5</accession>
<evidence type="ECO:0000256" key="1">
    <source>
        <dbReference type="ARBA" id="ARBA00023002"/>
    </source>
</evidence>
<protein>
    <submittedName>
        <fullName evidence="5">Aldehyde dehydrogenase family protein</fullName>
    </submittedName>
</protein>
<feature type="domain" description="Aldehyde dehydrogenase" evidence="4">
    <location>
        <begin position="15"/>
        <end position="463"/>
    </location>
</feature>
<evidence type="ECO:0000256" key="3">
    <source>
        <dbReference type="RuleBase" id="RU003345"/>
    </source>
</evidence>
<dbReference type="SUPFAM" id="SSF53720">
    <property type="entry name" value="ALDH-like"/>
    <property type="match status" value="1"/>
</dbReference>
<dbReference type="Pfam" id="PF00171">
    <property type="entry name" value="Aldedh"/>
    <property type="match status" value="1"/>
</dbReference>
<dbReference type="InterPro" id="IPR015590">
    <property type="entry name" value="Aldehyde_DH_dom"/>
</dbReference>
<gene>
    <name evidence="5" type="ORF">PQ455_02625</name>
</gene>
<sequence>MHPYPMLIGGEFVAGDRKLEVVNPATEEVFVTSGAASEAQFIQAIAAAKAAFPAWSVSTMDERRALLVKLADGMEARVDEMARLLTSEQGKPLPEATGEIQYAIGFIRYFATLDLPVEVIEDSDTRRVEAHRKPLGVVGAIVPWNFPILIVAFKLPLALLAGNTVVLKPAATTPLTTLLLGEICKDIFPAGVVNVVADLNDLGGLLSSHPDVAKISFTGSTETGRKVMSAAAATIKRITLELGGNDAAIVLEDADPKKAAAGIYAGAFFNAGQVCIALKRAYVHEGIYDALCDELAQLANAAVVDDGLKQGATIGPIQNKVQYDKVLEFLADAHDSGTVIAGGNALERAGYFVQPTIVRDISDGTKLVDEEQFGPILPVIKYSDPLDALARANASPYGLGASVWGTDVTKAYEIAQQMEAGTVWINQHLNFGPNIPFGGAKQSGLGTEFADEGLHEFTQLRVVNMAK</sequence>
<dbReference type="CDD" id="cd07106">
    <property type="entry name" value="ALDH_AldA-AAD23400"/>
    <property type="match status" value="1"/>
</dbReference>
<evidence type="ECO:0000313" key="5">
    <source>
        <dbReference type="EMBL" id="WCT74145.1"/>
    </source>
</evidence>
<dbReference type="PANTHER" id="PTHR11699">
    <property type="entry name" value="ALDEHYDE DEHYDROGENASE-RELATED"/>
    <property type="match status" value="1"/>
</dbReference>
<dbReference type="Gene3D" id="3.40.605.10">
    <property type="entry name" value="Aldehyde Dehydrogenase, Chain A, domain 1"/>
    <property type="match status" value="1"/>
</dbReference>
<dbReference type="InterPro" id="IPR029510">
    <property type="entry name" value="Ald_DH_CS_GLU"/>
</dbReference>
<dbReference type="InterPro" id="IPR016162">
    <property type="entry name" value="Ald_DH_N"/>
</dbReference>
<dbReference type="Gene3D" id="3.40.309.10">
    <property type="entry name" value="Aldehyde Dehydrogenase, Chain A, domain 2"/>
    <property type="match status" value="1"/>
</dbReference>
<dbReference type="PROSITE" id="PS00687">
    <property type="entry name" value="ALDEHYDE_DEHYDR_GLU"/>
    <property type="match status" value="1"/>
</dbReference>
<dbReference type="InterPro" id="IPR016163">
    <property type="entry name" value="Ald_DH_C"/>
</dbReference>
<keyword evidence="6" id="KW-1185">Reference proteome</keyword>
<organism evidence="5 6">
    <name type="scientific">Sphingomonas naphthae</name>
    <dbReference type="NCBI Taxonomy" id="1813468"/>
    <lineage>
        <taxon>Bacteria</taxon>
        <taxon>Pseudomonadati</taxon>
        <taxon>Pseudomonadota</taxon>
        <taxon>Alphaproteobacteria</taxon>
        <taxon>Sphingomonadales</taxon>
        <taxon>Sphingomonadaceae</taxon>
        <taxon>Sphingomonas</taxon>
    </lineage>
</organism>
<reference evidence="5 6" key="1">
    <citation type="submission" date="2023-02" db="EMBL/GenBank/DDBJ databases">
        <title>Genome sequence of Sphingomonas naphthae.</title>
        <authorList>
            <person name="Kim S."/>
            <person name="Heo J."/>
            <person name="Kwon S.-W."/>
        </authorList>
    </citation>
    <scope>NUCLEOTIDE SEQUENCE [LARGE SCALE GENOMIC DNA]</scope>
    <source>
        <strain evidence="5 6">KACC 18716</strain>
    </source>
</reference>
<dbReference type="PROSITE" id="PS00070">
    <property type="entry name" value="ALDEHYDE_DEHYDR_CYS"/>
    <property type="match status" value="1"/>
</dbReference>
<dbReference type="InterPro" id="IPR044086">
    <property type="entry name" value="LUC3-like"/>
</dbReference>
<keyword evidence="1 3" id="KW-0560">Oxidoreductase</keyword>
<evidence type="ECO:0000259" key="4">
    <source>
        <dbReference type="Pfam" id="PF00171"/>
    </source>
</evidence>
<proteinExistence type="inferred from homology"/>
<dbReference type="InterPro" id="IPR016161">
    <property type="entry name" value="Ald_DH/histidinol_DH"/>
</dbReference>
<dbReference type="Proteomes" id="UP001220395">
    <property type="component" value="Chromosome"/>
</dbReference>
<dbReference type="EMBL" id="CP117411">
    <property type="protein sequence ID" value="WCT74145.1"/>
    <property type="molecule type" value="Genomic_DNA"/>
</dbReference>
<dbReference type="InterPro" id="IPR016160">
    <property type="entry name" value="Ald_DH_CS_CYS"/>
</dbReference>
<evidence type="ECO:0000256" key="2">
    <source>
        <dbReference type="PROSITE-ProRule" id="PRU10007"/>
    </source>
</evidence>
<evidence type="ECO:0000313" key="6">
    <source>
        <dbReference type="Proteomes" id="UP001220395"/>
    </source>
</evidence>
<comment type="similarity">
    <text evidence="3">Belongs to the aldehyde dehydrogenase family.</text>
</comment>
<name>A0ABY7TMG5_9SPHN</name>